<keyword evidence="2" id="KW-1185">Reference proteome</keyword>
<organism evidence="1 2">
    <name type="scientific">Canna indica</name>
    <name type="common">Indian-shot</name>
    <dbReference type="NCBI Taxonomy" id="4628"/>
    <lineage>
        <taxon>Eukaryota</taxon>
        <taxon>Viridiplantae</taxon>
        <taxon>Streptophyta</taxon>
        <taxon>Embryophyta</taxon>
        <taxon>Tracheophyta</taxon>
        <taxon>Spermatophyta</taxon>
        <taxon>Magnoliopsida</taxon>
        <taxon>Liliopsida</taxon>
        <taxon>Zingiberales</taxon>
        <taxon>Cannaceae</taxon>
        <taxon>Canna</taxon>
    </lineage>
</organism>
<reference evidence="1 2" key="1">
    <citation type="submission" date="2023-10" db="EMBL/GenBank/DDBJ databases">
        <title>Chromosome-scale genome assembly provides insights into flower coloration mechanisms of Canna indica.</title>
        <authorList>
            <person name="Li C."/>
        </authorList>
    </citation>
    <scope>NUCLEOTIDE SEQUENCE [LARGE SCALE GENOMIC DNA]</scope>
    <source>
        <tissue evidence="1">Flower</tissue>
    </source>
</reference>
<sequence>MHAFPNFLVPHVGIFPNFPPRMSIDETPTLSMWIMGLMRLKIQAYWGMKSHVWKLENCV</sequence>
<dbReference type="Proteomes" id="UP001327560">
    <property type="component" value="Chromosome 5"/>
</dbReference>
<gene>
    <name evidence="1" type="ORF">Cni_G16500</name>
</gene>
<proteinExistence type="predicted"/>
<dbReference type="AlphaFoldDB" id="A0AAQ3QFX6"/>
<dbReference type="EMBL" id="CP136894">
    <property type="protein sequence ID" value="WOL07753.1"/>
    <property type="molecule type" value="Genomic_DNA"/>
</dbReference>
<protein>
    <submittedName>
        <fullName evidence="1">Uncharacterized protein</fullName>
    </submittedName>
</protein>
<evidence type="ECO:0000313" key="1">
    <source>
        <dbReference type="EMBL" id="WOL07753.1"/>
    </source>
</evidence>
<accession>A0AAQ3QFX6</accession>
<name>A0AAQ3QFX6_9LILI</name>
<evidence type="ECO:0000313" key="2">
    <source>
        <dbReference type="Proteomes" id="UP001327560"/>
    </source>
</evidence>